<reference evidence="2" key="1">
    <citation type="journal article" date="2019" name="Int. J. Syst. Evol. Microbiol.">
        <title>The Global Catalogue of Microorganisms (GCM) 10K type strain sequencing project: providing services to taxonomists for standard genome sequencing and annotation.</title>
        <authorList>
            <consortium name="The Broad Institute Genomics Platform"/>
            <consortium name="The Broad Institute Genome Sequencing Center for Infectious Disease"/>
            <person name="Wu L."/>
            <person name="Ma J."/>
        </authorList>
    </citation>
    <scope>NUCLEOTIDE SEQUENCE [LARGE SCALE GENOMIC DNA]</scope>
    <source>
        <strain evidence="2">JCM 18537</strain>
    </source>
</reference>
<keyword evidence="2" id="KW-1185">Reference proteome</keyword>
<organism evidence="1 2">
    <name type="scientific">Microbacterium gilvum</name>
    <dbReference type="NCBI Taxonomy" id="1336204"/>
    <lineage>
        <taxon>Bacteria</taxon>
        <taxon>Bacillati</taxon>
        <taxon>Actinomycetota</taxon>
        <taxon>Actinomycetes</taxon>
        <taxon>Micrococcales</taxon>
        <taxon>Microbacteriaceae</taxon>
        <taxon>Microbacterium</taxon>
    </lineage>
</organism>
<evidence type="ECO:0000313" key="1">
    <source>
        <dbReference type="EMBL" id="GAA4767216.1"/>
    </source>
</evidence>
<accession>A0ABP8ZXE2</accession>
<protein>
    <submittedName>
        <fullName evidence="1">Uncharacterized protein</fullName>
    </submittedName>
</protein>
<gene>
    <name evidence="1" type="ORF">GCM10023351_08240</name>
</gene>
<name>A0ABP8ZXE2_9MICO</name>
<comment type="caution">
    <text evidence="1">The sequence shown here is derived from an EMBL/GenBank/DDBJ whole genome shotgun (WGS) entry which is preliminary data.</text>
</comment>
<dbReference type="Proteomes" id="UP001501645">
    <property type="component" value="Unassembled WGS sequence"/>
</dbReference>
<dbReference type="EMBL" id="BAABKO010000001">
    <property type="protein sequence ID" value="GAA4767216.1"/>
    <property type="molecule type" value="Genomic_DNA"/>
</dbReference>
<proteinExistence type="predicted"/>
<sequence>MEVQVGRLVDVAHPALVHPLIVGVLAPVSRRLRRVLATVSQRACLGSQTCCVWSGSS</sequence>
<evidence type="ECO:0000313" key="2">
    <source>
        <dbReference type="Proteomes" id="UP001501645"/>
    </source>
</evidence>